<comment type="caution">
    <text evidence="8">The sequence shown here is derived from an EMBL/GenBank/DDBJ whole genome shotgun (WGS) entry which is preliminary data.</text>
</comment>
<gene>
    <name evidence="8" type="ORF">C8A04DRAFT_27055</name>
</gene>
<keyword evidence="4 6" id="KW-0472">Membrane</keyword>
<keyword evidence="9" id="KW-1185">Reference proteome</keyword>
<dbReference type="InterPro" id="IPR020846">
    <property type="entry name" value="MFS_dom"/>
</dbReference>
<feature type="domain" description="Major facilitator superfamily (MFS) profile" evidence="7">
    <location>
        <begin position="64"/>
        <end position="220"/>
    </location>
</feature>
<reference evidence="8" key="2">
    <citation type="submission" date="2023-05" db="EMBL/GenBank/DDBJ databases">
        <authorList>
            <consortium name="Lawrence Berkeley National Laboratory"/>
            <person name="Steindorff A."/>
            <person name="Hensen N."/>
            <person name="Bonometti L."/>
            <person name="Westerberg I."/>
            <person name="Brannstrom I.O."/>
            <person name="Guillou S."/>
            <person name="Cros-Aarteil S."/>
            <person name="Calhoun S."/>
            <person name="Haridas S."/>
            <person name="Kuo A."/>
            <person name="Mondo S."/>
            <person name="Pangilinan J."/>
            <person name="Riley R."/>
            <person name="Labutti K."/>
            <person name="Andreopoulos B."/>
            <person name="Lipzen A."/>
            <person name="Chen C."/>
            <person name="Yanf M."/>
            <person name="Daum C."/>
            <person name="Ng V."/>
            <person name="Clum A."/>
            <person name="Ohm R."/>
            <person name="Martin F."/>
            <person name="Silar P."/>
            <person name="Natvig D."/>
            <person name="Lalanne C."/>
            <person name="Gautier V."/>
            <person name="Ament-Velasquez S.L."/>
            <person name="Kruys A."/>
            <person name="Hutchinson M.I."/>
            <person name="Powell A.J."/>
            <person name="Barry K."/>
            <person name="Miller A.N."/>
            <person name="Grigoriev I.V."/>
            <person name="Debuchy R."/>
            <person name="Gladieux P."/>
            <person name="Thoren M.H."/>
            <person name="Johannesson H."/>
        </authorList>
    </citation>
    <scope>NUCLEOTIDE SEQUENCE</scope>
    <source>
        <strain evidence="8">CBS 141.50</strain>
    </source>
</reference>
<feature type="transmembrane region" description="Helical" evidence="6">
    <location>
        <begin position="157"/>
        <end position="178"/>
    </location>
</feature>
<sequence>MDSNSTMDDVGDESHGITVGSGSQGQPEAEPLLISAQHEMLADEPSRAIKLDDRMKTVGRTWLLAAGPSILVCLFAIDFDMLFLSTNYSRRIASDLHELDNAVWVILVGSIMETASNPFYSSVAELLGRRRAALLAAFLTMLGFLFCSLSGQLWHLILARLVVGSGCAGFPLLVAIMLTDTVPLRDFALWRSLIVCAQAVGDLTGGPAGSTLAEKLGWHV</sequence>
<evidence type="ECO:0000259" key="7">
    <source>
        <dbReference type="PROSITE" id="PS50850"/>
    </source>
</evidence>
<dbReference type="InterPro" id="IPR011701">
    <property type="entry name" value="MFS"/>
</dbReference>
<keyword evidence="3 6" id="KW-1133">Transmembrane helix</keyword>
<feature type="region of interest" description="Disordered" evidence="5">
    <location>
        <begin position="1"/>
        <end position="27"/>
    </location>
</feature>
<organism evidence="8 9">
    <name type="scientific">Dichotomopilus funicola</name>
    <dbReference type="NCBI Taxonomy" id="1934379"/>
    <lineage>
        <taxon>Eukaryota</taxon>
        <taxon>Fungi</taxon>
        <taxon>Dikarya</taxon>
        <taxon>Ascomycota</taxon>
        <taxon>Pezizomycotina</taxon>
        <taxon>Sordariomycetes</taxon>
        <taxon>Sordariomycetidae</taxon>
        <taxon>Sordariales</taxon>
        <taxon>Chaetomiaceae</taxon>
        <taxon>Dichotomopilus</taxon>
    </lineage>
</organism>
<name>A0AAN6ZMZ3_9PEZI</name>
<dbReference type="Proteomes" id="UP001302676">
    <property type="component" value="Unassembled WGS sequence"/>
</dbReference>
<accession>A0AAN6ZMZ3</accession>
<dbReference type="PANTHER" id="PTHR23501:SF84">
    <property type="entry name" value="VACUOLAR MEMBRANE AMINO ACID UPTAKE TRANSPORTER FNX2"/>
    <property type="match status" value="1"/>
</dbReference>
<proteinExistence type="predicted"/>
<dbReference type="InterPro" id="IPR036259">
    <property type="entry name" value="MFS_trans_sf"/>
</dbReference>
<evidence type="ECO:0000256" key="3">
    <source>
        <dbReference type="ARBA" id="ARBA00022989"/>
    </source>
</evidence>
<dbReference type="AlphaFoldDB" id="A0AAN6ZMZ3"/>
<evidence type="ECO:0000256" key="1">
    <source>
        <dbReference type="ARBA" id="ARBA00004141"/>
    </source>
</evidence>
<evidence type="ECO:0000256" key="2">
    <source>
        <dbReference type="ARBA" id="ARBA00022692"/>
    </source>
</evidence>
<evidence type="ECO:0000313" key="9">
    <source>
        <dbReference type="Proteomes" id="UP001302676"/>
    </source>
</evidence>
<evidence type="ECO:0000256" key="6">
    <source>
        <dbReference type="SAM" id="Phobius"/>
    </source>
</evidence>
<evidence type="ECO:0000313" key="8">
    <source>
        <dbReference type="EMBL" id="KAK4145295.1"/>
    </source>
</evidence>
<comment type="subcellular location">
    <subcellularLocation>
        <location evidence="1">Membrane</location>
        <topology evidence="1">Multi-pass membrane protein</topology>
    </subcellularLocation>
</comment>
<reference evidence="8" key="1">
    <citation type="journal article" date="2023" name="Mol. Phylogenet. Evol.">
        <title>Genome-scale phylogeny and comparative genomics of the fungal order Sordariales.</title>
        <authorList>
            <person name="Hensen N."/>
            <person name="Bonometti L."/>
            <person name="Westerberg I."/>
            <person name="Brannstrom I.O."/>
            <person name="Guillou S."/>
            <person name="Cros-Aarteil S."/>
            <person name="Calhoun S."/>
            <person name="Haridas S."/>
            <person name="Kuo A."/>
            <person name="Mondo S."/>
            <person name="Pangilinan J."/>
            <person name="Riley R."/>
            <person name="LaButti K."/>
            <person name="Andreopoulos B."/>
            <person name="Lipzen A."/>
            <person name="Chen C."/>
            <person name="Yan M."/>
            <person name="Daum C."/>
            <person name="Ng V."/>
            <person name="Clum A."/>
            <person name="Steindorff A."/>
            <person name="Ohm R.A."/>
            <person name="Martin F."/>
            <person name="Silar P."/>
            <person name="Natvig D.O."/>
            <person name="Lalanne C."/>
            <person name="Gautier V."/>
            <person name="Ament-Velasquez S.L."/>
            <person name="Kruys A."/>
            <person name="Hutchinson M.I."/>
            <person name="Powell A.J."/>
            <person name="Barry K."/>
            <person name="Miller A.N."/>
            <person name="Grigoriev I.V."/>
            <person name="Debuchy R."/>
            <person name="Gladieux P."/>
            <person name="Hiltunen Thoren M."/>
            <person name="Johannesson H."/>
        </authorList>
    </citation>
    <scope>NUCLEOTIDE SEQUENCE</scope>
    <source>
        <strain evidence="8">CBS 141.50</strain>
    </source>
</reference>
<dbReference type="EMBL" id="MU853570">
    <property type="protein sequence ID" value="KAK4145295.1"/>
    <property type="molecule type" value="Genomic_DNA"/>
</dbReference>
<protein>
    <submittedName>
        <fullName evidence="8">Major facilitator superfamily domain-containing protein</fullName>
    </submittedName>
</protein>
<dbReference type="SUPFAM" id="SSF103473">
    <property type="entry name" value="MFS general substrate transporter"/>
    <property type="match status" value="1"/>
</dbReference>
<feature type="transmembrane region" description="Helical" evidence="6">
    <location>
        <begin position="62"/>
        <end position="82"/>
    </location>
</feature>
<evidence type="ECO:0000256" key="5">
    <source>
        <dbReference type="SAM" id="MobiDB-lite"/>
    </source>
</evidence>
<dbReference type="Gene3D" id="1.20.1250.20">
    <property type="entry name" value="MFS general substrate transporter like domains"/>
    <property type="match status" value="1"/>
</dbReference>
<evidence type="ECO:0000256" key="4">
    <source>
        <dbReference type="ARBA" id="ARBA00023136"/>
    </source>
</evidence>
<feature type="transmembrane region" description="Helical" evidence="6">
    <location>
        <begin position="132"/>
        <end position="151"/>
    </location>
</feature>
<dbReference type="PROSITE" id="PS50850">
    <property type="entry name" value="MFS"/>
    <property type="match status" value="1"/>
</dbReference>
<keyword evidence="2 6" id="KW-0812">Transmembrane</keyword>
<dbReference type="PANTHER" id="PTHR23501">
    <property type="entry name" value="MAJOR FACILITATOR SUPERFAMILY"/>
    <property type="match status" value="1"/>
</dbReference>
<dbReference type="GO" id="GO:0015174">
    <property type="term" value="F:basic amino acid transmembrane transporter activity"/>
    <property type="evidence" value="ECO:0007669"/>
    <property type="project" value="TreeGrafter"/>
</dbReference>
<dbReference type="Pfam" id="PF07690">
    <property type="entry name" value="MFS_1"/>
    <property type="match status" value="1"/>
</dbReference>
<dbReference type="GO" id="GO:0000329">
    <property type="term" value="C:fungal-type vacuole membrane"/>
    <property type="evidence" value="ECO:0007669"/>
    <property type="project" value="TreeGrafter"/>
</dbReference>
<dbReference type="GeneID" id="87816768"/>
<dbReference type="RefSeq" id="XP_062638666.1">
    <property type="nucleotide sequence ID" value="XM_062780155.1"/>
</dbReference>